<dbReference type="Proteomes" id="UP000198211">
    <property type="component" value="Unassembled WGS sequence"/>
</dbReference>
<feature type="region of interest" description="Disordered" evidence="1">
    <location>
        <begin position="60"/>
        <end position="81"/>
    </location>
</feature>
<evidence type="ECO:0000313" key="2">
    <source>
        <dbReference type="EMBL" id="OWZ04100.1"/>
    </source>
</evidence>
<dbReference type="AlphaFoldDB" id="A0A225VHX0"/>
<keyword evidence="3" id="KW-1185">Reference proteome</keyword>
<accession>A0A225VHX0</accession>
<proteinExistence type="predicted"/>
<sequence length="81" mass="9346">MNFTNKDNCSLFFTHKTPNKVKCTACGTVYKQGNGYTNQMHQLLKTHHDYPQLAEAAFRRGNPLGPTMPDQRTNEIFRQIE</sequence>
<gene>
    <name evidence="2" type="ORF">PHMEG_00024060</name>
</gene>
<evidence type="ECO:0008006" key="4">
    <source>
        <dbReference type="Google" id="ProtNLM"/>
    </source>
</evidence>
<organism evidence="2 3">
    <name type="scientific">Phytophthora megakarya</name>
    <dbReference type="NCBI Taxonomy" id="4795"/>
    <lineage>
        <taxon>Eukaryota</taxon>
        <taxon>Sar</taxon>
        <taxon>Stramenopiles</taxon>
        <taxon>Oomycota</taxon>
        <taxon>Peronosporomycetes</taxon>
        <taxon>Peronosporales</taxon>
        <taxon>Peronosporaceae</taxon>
        <taxon>Phytophthora</taxon>
    </lineage>
</organism>
<name>A0A225VHX0_9STRA</name>
<feature type="compositionally biased region" description="Basic and acidic residues" evidence="1">
    <location>
        <begin position="72"/>
        <end position="81"/>
    </location>
</feature>
<evidence type="ECO:0000256" key="1">
    <source>
        <dbReference type="SAM" id="MobiDB-lite"/>
    </source>
</evidence>
<dbReference type="OrthoDB" id="110124at2759"/>
<comment type="caution">
    <text evidence="2">The sequence shown here is derived from an EMBL/GenBank/DDBJ whole genome shotgun (WGS) entry which is preliminary data.</text>
</comment>
<evidence type="ECO:0000313" key="3">
    <source>
        <dbReference type="Proteomes" id="UP000198211"/>
    </source>
</evidence>
<protein>
    <recommendedName>
        <fullName evidence="4">BED-type domain-containing protein</fullName>
    </recommendedName>
</protein>
<reference evidence="3" key="1">
    <citation type="submission" date="2017-03" db="EMBL/GenBank/DDBJ databases">
        <title>Phytopthora megakarya and P. palmivora, two closely related causual agents of cacao black pod achieved similar genome size and gene model numbers by different mechanisms.</title>
        <authorList>
            <person name="Ali S."/>
            <person name="Shao J."/>
            <person name="Larry D.J."/>
            <person name="Kronmiller B."/>
            <person name="Shen D."/>
            <person name="Strem M.D."/>
            <person name="Melnick R.L."/>
            <person name="Guiltinan M.J."/>
            <person name="Tyler B.M."/>
            <person name="Meinhardt L.W."/>
            <person name="Bailey B.A."/>
        </authorList>
    </citation>
    <scope>NUCLEOTIDE SEQUENCE [LARGE SCALE GENOMIC DNA]</scope>
    <source>
        <strain evidence="3">zdho120</strain>
    </source>
</reference>
<dbReference type="EMBL" id="NBNE01005150">
    <property type="protein sequence ID" value="OWZ04100.1"/>
    <property type="molecule type" value="Genomic_DNA"/>
</dbReference>